<keyword evidence="1" id="KW-0812">Transmembrane</keyword>
<protein>
    <submittedName>
        <fullName evidence="2">Uncharacterized protein</fullName>
    </submittedName>
</protein>
<feature type="transmembrane region" description="Helical" evidence="1">
    <location>
        <begin position="30"/>
        <end position="49"/>
    </location>
</feature>
<dbReference type="RefSeq" id="WP_320287043.1">
    <property type="nucleotide sequence ID" value="NZ_JAVIIW010000008.1"/>
</dbReference>
<evidence type="ECO:0000313" key="3">
    <source>
        <dbReference type="Proteomes" id="UP001287059"/>
    </source>
</evidence>
<proteinExistence type="predicted"/>
<sequence>MPSFWVLAAVIVPTVGIAFLVRSMTGKFDAILLMLSGVASLVLATVATGSAQIDQTGDMMTLEMTKSSFHFGVLPPVFIVATLTVMRGLFKFIQE</sequence>
<reference evidence="2 3" key="1">
    <citation type="submission" date="2023-08" db="EMBL/GenBank/DDBJ databases">
        <title>Implementing the SeqCode for naming new Mesorhizobium species isolated from Vachellia karroo root nodules.</title>
        <authorList>
            <person name="Van Lill M."/>
        </authorList>
    </citation>
    <scope>NUCLEOTIDE SEQUENCE [LARGE SCALE GENOMIC DNA]</scope>
    <source>
        <strain evidence="2 3">VK24D</strain>
    </source>
</reference>
<organism evidence="2 3">
    <name type="scientific">Mesorhizobium album</name>
    <dbReference type="NCBI Taxonomy" id="3072314"/>
    <lineage>
        <taxon>Bacteria</taxon>
        <taxon>Pseudomonadati</taxon>
        <taxon>Pseudomonadota</taxon>
        <taxon>Alphaproteobacteria</taxon>
        <taxon>Hyphomicrobiales</taxon>
        <taxon>Phyllobacteriaceae</taxon>
        <taxon>Mesorhizobium</taxon>
    </lineage>
</organism>
<accession>A0ABU4XVB4</accession>
<comment type="caution">
    <text evidence="2">The sequence shown here is derived from an EMBL/GenBank/DDBJ whole genome shotgun (WGS) entry which is preliminary data.</text>
</comment>
<gene>
    <name evidence="2" type="ORF">RFN28_09105</name>
</gene>
<dbReference type="Proteomes" id="UP001287059">
    <property type="component" value="Unassembled WGS sequence"/>
</dbReference>
<feature type="transmembrane region" description="Helical" evidence="1">
    <location>
        <begin position="6"/>
        <end position="23"/>
    </location>
</feature>
<keyword evidence="1" id="KW-0472">Membrane</keyword>
<feature type="transmembrane region" description="Helical" evidence="1">
    <location>
        <begin position="69"/>
        <end position="90"/>
    </location>
</feature>
<evidence type="ECO:0000313" key="2">
    <source>
        <dbReference type="EMBL" id="MDX8478637.1"/>
    </source>
</evidence>
<evidence type="ECO:0000256" key="1">
    <source>
        <dbReference type="SAM" id="Phobius"/>
    </source>
</evidence>
<keyword evidence="1" id="KW-1133">Transmembrane helix</keyword>
<dbReference type="EMBL" id="JAVIIW010000008">
    <property type="protein sequence ID" value="MDX8478637.1"/>
    <property type="molecule type" value="Genomic_DNA"/>
</dbReference>
<name>A0ABU4XVB4_9HYPH</name>
<keyword evidence="3" id="KW-1185">Reference proteome</keyword>